<protein>
    <recommendedName>
        <fullName evidence="9">Lipid A biosynthesis acyltransferase</fullName>
    </recommendedName>
</protein>
<comment type="caution">
    <text evidence="7">The sequence shown here is derived from an EMBL/GenBank/DDBJ whole genome shotgun (WGS) entry which is preliminary data.</text>
</comment>
<dbReference type="AlphaFoldDB" id="A0A918TC33"/>
<evidence type="ECO:0000313" key="7">
    <source>
        <dbReference type="EMBL" id="GHC40382.1"/>
    </source>
</evidence>
<comment type="subcellular location">
    <subcellularLocation>
        <location evidence="1">Cell inner membrane</location>
    </subcellularLocation>
</comment>
<evidence type="ECO:0000313" key="8">
    <source>
        <dbReference type="Proteomes" id="UP000644507"/>
    </source>
</evidence>
<evidence type="ECO:0000256" key="2">
    <source>
        <dbReference type="ARBA" id="ARBA00022475"/>
    </source>
</evidence>
<name>A0A918TC33_9BACT</name>
<dbReference type="GO" id="GO:0016746">
    <property type="term" value="F:acyltransferase activity"/>
    <property type="evidence" value="ECO:0007669"/>
    <property type="project" value="UniProtKB-KW"/>
</dbReference>
<evidence type="ECO:0000256" key="5">
    <source>
        <dbReference type="ARBA" id="ARBA00023136"/>
    </source>
</evidence>
<gene>
    <name evidence="7" type="ORF">GCM10007100_01040</name>
</gene>
<dbReference type="EMBL" id="BMXI01000001">
    <property type="protein sequence ID" value="GHC40382.1"/>
    <property type="molecule type" value="Genomic_DNA"/>
</dbReference>
<evidence type="ECO:0008006" key="9">
    <source>
        <dbReference type="Google" id="ProtNLM"/>
    </source>
</evidence>
<keyword evidence="2" id="KW-1003">Cell membrane</keyword>
<keyword evidence="8" id="KW-1185">Reference proteome</keyword>
<accession>A0A918TC33</accession>
<dbReference type="GO" id="GO:0009247">
    <property type="term" value="P:glycolipid biosynthetic process"/>
    <property type="evidence" value="ECO:0007669"/>
    <property type="project" value="UniProtKB-ARBA"/>
</dbReference>
<reference evidence="7" key="2">
    <citation type="submission" date="2020-09" db="EMBL/GenBank/DDBJ databases">
        <authorList>
            <person name="Sun Q."/>
            <person name="Kim S."/>
        </authorList>
    </citation>
    <scope>NUCLEOTIDE SEQUENCE</scope>
    <source>
        <strain evidence="7">KCTC 12988</strain>
    </source>
</reference>
<proteinExistence type="predicted"/>
<dbReference type="PANTHER" id="PTHR30606:SF10">
    <property type="entry name" value="PHOSPHATIDYLINOSITOL MANNOSIDE ACYLTRANSFERASE"/>
    <property type="match status" value="1"/>
</dbReference>
<evidence type="ECO:0000256" key="1">
    <source>
        <dbReference type="ARBA" id="ARBA00004533"/>
    </source>
</evidence>
<dbReference type="InterPro" id="IPR004960">
    <property type="entry name" value="LipA_acyltrans"/>
</dbReference>
<evidence type="ECO:0000256" key="4">
    <source>
        <dbReference type="ARBA" id="ARBA00022679"/>
    </source>
</evidence>
<evidence type="ECO:0000256" key="3">
    <source>
        <dbReference type="ARBA" id="ARBA00022519"/>
    </source>
</evidence>
<evidence type="ECO:0000256" key="6">
    <source>
        <dbReference type="ARBA" id="ARBA00023315"/>
    </source>
</evidence>
<organism evidence="7 8">
    <name type="scientific">Roseibacillus persicicus</name>
    <dbReference type="NCBI Taxonomy" id="454148"/>
    <lineage>
        <taxon>Bacteria</taxon>
        <taxon>Pseudomonadati</taxon>
        <taxon>Verrucomicrobiota</taxon>
        <taxon>Verrucomicrobiia</taxon>
        <taxon>Verrucomicrobiales</taxon>
        <taxon>Verrucomicrobiaceae</taxon>
        <taxon>Roseibacillus</taxon>
    </lineage>
</organism>
<keyword evidence="5" id="KW-0472">Membrane</keyword>
<dbReference type="PANTHER" id="PTHR30606">
    <property type="entry name" value="LIPID A BIOSYNTHESIS LAUROYL ACYLTRANSFERASE"/>
    <property type="match status" value="1"/>
</dbReference>
<dbReference type="GO" id="GO:0005886">
    <property type="term" value="C:plasma membrane"/>
    <property type="evidence" value="ECO:0007669"/>
    <property type="project" value="UniProtKB-SubCell"/>
</dbReference>
<keyword evidence="6" id="KW-0012">Acyltransferase</keyword>
<keyword evidence="3" id="KW-0997">Cell inner membrane</keyword>
<sequence>MEYAGYRLVERLLSLFTLAQVDRLGSAIGSAFFYCSSKYRRLAIRNLRIAMGREKSRGEIDKLARATCQRTIANFLGTLKTTVLPTEEIEQHVSLLGKEHLRDALSGGKGAILVLGHMGNWELLNRLHQYLPKGTPAGGIYQPLKNPLVNDLLLQRREQDGSQLFNKRDGFHAPASFVQSGGLLIVVADQKVGRGGTPVPFFNRLSSLSPLPALLARKAGVPVVAAGIESTSPGKWQIVFEPLGPRPLTTDIISTLEKLIRRSPADFLWLHNRWRLVGKTPLSISSRKSKTTPPTTNPMRTVLLTTEAPDLPALERYLAHRDPSDFPLSCEFLFVTEQAEESNASNFPIHNLVAPSAGQVAAELNTLDENGVTPIELVLVLTPSSMLEEGSKQAKVPRMITNRKELPLDEFLQSLTADFTKT</sequence>
<dbReference type="Proteomes" id="UP000644507">
    <property type="component" value="Unassembled WGS sequence"/>
</dbReference>
<keyword evidence="4" id="KW-0808">Transferase</keyword>
<dbReference type="Pfam" id="PF03279">
    <property type="entry name" value="Lip_A_acyltrans"/>
    <property type="match status" value="1"/>
</dbReference>
<reference evidence="7" key="1">
    <citation type="journal article" date="2014" name="Int. J. Syst. Evol. Microbiol.">
        <title>Complete genome sequence of Corynebacterium casei LMG S-19264T (=DSM 44701T), isolated from a smear-ripened cheese.</title>
        <authorList>
            <consortium name="US DOE Joint Genome Institute (JGI-PGF)"/>
            <person name="Walter F."/>
            <person name="Albersmeier A."/>
            <person name="Kalinowski J."/>
            <person name="Ruckert C."/>
        </authorList>
    </citation>
    <scope>NUCLEOTIDE SEQUENCE</scope>
    <source>
        <strain evidence="7">KCTC 12988</strain>
    </source>
</reference>
<dbReference type="CDD" id="cd07984">
    <property type="entry name" value="LPLAT_LABLAT-like"/>
    <property type="match status" value="1"/>
</dbReference>